<sequence length="271" mass="30527">MVHASNSNSYKTASERDDGGDAMSEQQAIMPTPEVMEATIEREKDHPGSYVVRAGKAILDVAVSTPSRRQAGPDLKKWLRQVIHVYGKQQDRKSKIVVGFTAKNRHNISSGASRYSAASKDMFHEMFQFCVGQHCLLIESEPYSWICTNVRTFLREFFLDRRFVFVGVGAKAIVEKIKKDHEDNAELCLIPNPVDLTELAASHFSLKDPSKCSLEMLAKLILDVDFSKPKKMVWSDAQNPYSMFSDELVMWSSVEAYLNAEIGLKLSVDKL</sequence>
<dbReference type="Proteomes" id="UP000594263">
    <property type="component" value="Unplaced"/>
</dbReference>
<protein>
    <submittedName>
        <fullName evidence="4">Uncharacterized protein</fullName>
    </submittedName>
</protein>
<organism evidence="4 5">
    <name type="scientific">Kalanchoe fedtschenkoi</name>
    <name type="common">Lavender scallops</name>
    <name type="synonym">South American air plant</name>
    <dbReference type="NCBI Taxonomy" id="63787"/>
    <lineage>
        <taxon>Eukaryota</taxon>
        <taxon>Viridiplantae</taxon>
        <taxon>Streptophyta</taxon>
        <taxon>Embryophyta</taxon>
        <taxon>Tracheophyta</taxon>
        <taxon>Spermatophyta</taxon>
        <taxon>Magnoliopsida</taxon>
        <taxon>eudicotyledons</taxon>
        <taxon>Gunneridae</taxon>
        <taxon>Pentapetalae</taxon>
        <taxon>Saxifragales</taxon>
        <taxon>Crassulaceae</taxon>
        <taxon>Kalanchoe</taxon>
    </lineage>
</organism>
<keyword evidence="5" id="KW-1185">Reference proteome</keyword>
<dbReference type="GO" id="GO:0005737">
    <property type="term" value="C:cytoplasm"/>
    <property type="evidence" value="ECO:0007669"/>
    <property type="project" value="TreeGrafter"/>
</dbReference>
<evidence type="ECO:0000313" key="4">
    <source>
        <dbReference type="EnsemblPlants" id="Kaladp0087s0038.1.v1.1"/>
    </source>
</evidence>
<keyword evidence="2" id="KW-0378">Hydrolase</keyword>
<proteinExistence type="predicted"/>
<keyword evidence="1" id="KW-0540">Nuclease</keyword>
<feature type="compositionally biased region" description="Polar residues" evidence="3">
    <location>
        <begin position="1"/>
        <end position="12"/>
    </location>
</feature>
<evidence type="ECO:0000256" key="2">
    <source>
        <dbReference type="ARBA" id="ARBA00022801"/>
    </source>
</evidence>
<dbReference type="EnsemblPlants" id="Kaladp0087s0038.1.v1.1">
    <property type="protein sequence ID" value="Kaladp0087s0038.1.v1.1"/>
    <property type="gene ID" value="Kaladp0087s0038.v1.1"/>
</dbReference>
<dbReference type="OMA" id="HEDNAEL"/>
<dbReference type="PANTHER" id="PTHR13620:SF80">
    <property type="entry name" value="3'-5' EXONUCLEASE DOMAIN-CONTAINING PROTEIN"/>
    <property type="match status" value="1"/>
</dbReference>
<reference evidence="4" key="1">
    <citation type="submission" date="2021-01" db="UniProtKB">
        <authorList>
            <consortium name="EnsemblPlants"/>
        </authorList>
    </citation>
    <scope>IDENTIFICATION</scope>
</reference>
<dbReference type="AlphaFoldDB" id="A0A7N0UTR3"/>
<dbReference type="GO" id="GO:0003676">
    <property type="term" value="F:nucleic acid binding"/>
    <property type="evidence" value="ECO:0007669"/>
    <property type="project" value="InterPro"/>
</dbReference>
<dbReference type="Gene3D" id="3.30.420.10">
    <property type="entry name" value="Ribonuclease H-like superfamily/Ribonuclease H"/>
    <property type="match status" value="1"/>
</dbReference>
<dbReference type="InterPro" id="IPR012337">
    <property type="entry name" value="RNaseH-like_sf"/>
</dbReference>
<feature type="region of interest" description="Disordered" evidence="3">
    <location>
        <begin position="1"/>
        <end position="24"/>
    </location>
</feature>
<dbReference type="GO" id="GO:0005634">
    <property type="term" value="C:nucleus"/>
    <property type="evidence" value="ECO:0007669"/>
    <property type="project" value="TreeGrafter"/>
</dbReference>
<dbReference type="Gramene" id="Kaladp0087s0038.1.v1.1">
    <property type="protein sequence ID" value="Kaladp0087s0038.1.v1.1"/>
    <property type="gene ID" value="Kaladp0087s0038.v1.1"/>
</dbReference>
<evidence type="ECO:0000256" key="1">
    <source>
        <dbReference type="ARBA" id="ARBA00022722"/>
    </source>
</evidence>
<name>A0A7N0UTR3_KALFE</name>
<dbReference type="InterPro" id="IPR036397">
    <property type="entry name" value="RNaseH_sf"/>
</dbReference>
<dbReference type="PANTHER" id="PTHR13620">
    <property type="entry name" value="3-5 EXONUCLEASE"/>
    <property type="match status" value="1"/>
</dbReference>
<dbReference type="GO" id="GO:0008408">
    <property type="term" value="F:3'-5' exonuclease activity"/>
    <property type="evidence" value="ECO:0007669"/>
    <property type="project" value="TreeGrafter"/>
</dbReference>
<dbReference type="InterPro" id="IPR051132">
    <property type="entry name" value="3-5_Exonuclease_domain"/>
</dbReference>
<evidence type="ECO:0000256" key="3">
    <source>
        <dbReference type="SAM" id="MobiDB-lite"/>
    </source>
</evidence>
<dbReference type="SUPFAM" id="SSF53098">
    <property type="entry name" value="Ribonuclease H-like"/>
    <property type="match status" value="1"/>
</dbReference>
<evidence type="ECO:0000313" key="5">
    <source>
        <dbReference type="Proteomes" id="UP000594263"/>
    </source>
</evidence>
<accession>A0A7N0UTR3</accession>